<comment type="caution">
    <text evidence="2">The sequence shown here is derived from an EMBL/GenBank/DDBJ whole genome shotgun (WGS) entry which is preliminary data.</text>
</comment>
<dbReference type="Proteomes" id="UP000266673">
    <property type="component" value="Unassembled WGS sequence"/>
</dbReference>
<feature type="compositionally biased region" description="Acidic residues" evidence="1">
    <location>
        <begin position="68"/>
        <end position="81"/>
    </location>
</feature>
<dbReference type="AlphaFoldDB" id="A0A397W899"/>
<keyword evidence="3" id="KW-1185">Reference proteome</keyword>
<gene>
    <name evidence="2" type="ORF">C2G38_2152432</name>
</gene>
<organism evidence="2 3">
    <name type="scientific">Gigaspora rosea</name>
    <dbReference type="NCBI Taxonomy" id="44941"/>
    <lineage>
        <taxon>Eukaryota</taxon>
        <taxon>Fungi</taxon>
        <taxon>Fungi incertae sedis</taxon>
        <taxon>Mucoromycota</taxon>
        <taxon>Glomeromycotina</taxon>
        <taxon>Glomeromycetes</taxon>
        <taxon>Diversisporales</taxon>
        <taxon>Gigasporaceae</taxon>
        <taxon>Gigaspora</taxon>
    </lineage>
</organism>
<reference evidence="2 3" key="1">
    <citation type="submission" date="2018-06" db="EMBL/GenBank/DDBJ databases">
        <title>Comparative genomics reveals the genomic features of Rhizophagus irregularis, R. cerebriforme, R. diaphanum and Gigaspora rosea, and their symbiotic lifestyle signature.</title>
        <authorList>
            <person name="Morin E."/>
            <person name="San Clemente H."/>
            <person name="Chen E.C.H."/>
            <person name="De La Providencia I."/>
            <person name="Hainaut M."/>
            <person name="Kuo A."/>
            <person name="Kohler A."/>
            <person name="Murat C."/>
            <person name="Tang N."/>
            <person name="Roy S."/>
            <person name="Loubradou J."/>
            <person name="Henrissat B."/>
            <person name="Grigoriev I.V."/>
            <person name="Corradi N."/>
            <person name="Roux C."/>
            <person name="Martin F.M."/>
        </authorList>
    </citation>
    <scope>NUCLEOTIDE SEQUENCE [LARGE SCALE GENOMIC DNA]</scope>
    <source>
        <strain evidence="2 3">DAOM 194757</strain>
    </source>
</reference>
<name>A0A397W899_9GLOM</name>
<evidence type="ECO:0000313" key="2">
    <source>
        <dbReference type="EMBL" id="RIB30498.1"/>
    </source>
</evidence>
<proteinExistence type="predicted"/>
<protein>
    <submittedName>
        <fullName evidence="2">Uncharacterized protein</fullName>
    </submittedName>
</protein>
<sequence>MNPIQARELLIWIQRSILDKFSFLLKDKDGNTNVVPLNQFLSCYRITSFILRKIGADHASRVHGLDDSYPDPDEDEDENEDSYMVSLL</sequence>
<dbReference type="EMBL" id="QKWP01000011">
    <property type="protein sequence ID" value="RIB30498.1"/>
    <property type="molecule type" value="Genomic_DNA"/>
</dbReference>
<feature type="region of interest" description="Disordered" evidence="1">
    <location>
        <begin position="62"/>
        <end position="88"/>
    </location>
</feature>
<dbReference type="STRING" id="44941.A0A397W899"/>
<accession>A0A397W899</accession>
<evidence type="ECO:0000313" key="3">
    <source>
        <dbReference type="Proteomes" id="UP000266673"/>
    </source>
</evidence>
<evidence type="ECO:0000256" key="1">
    <source>
        <dbReference type="SAM" id="MobiDB-lite"/>
    </source>
</evidence>
<dbReference type="OrthoDB" id="2422354at2759"/>